<dbReference type="Proteomes" id="UP001476798">
    <property type="component" value="Unassembled WGS sequence"/>
</dbReference>
<evidence type="ECO:0000313" key="2">
    <source>
        <dbReference type="Proteomes" id="UP001476798"/>
    </source>
</evidence>
<accession>A0ABV0N0V5</accession>
<gene>
    <name evidence="1" type="ORF">GOODEAATRI_007188</name>
</gene>
<evidence type="ECO:0000313" key="1">
    <source>
        <dbReference type="EMBL" id="MEQ2164489.1"/>
    </source>
</evidence>
<name>A0ABV0N0V5_9TELE</name>
<proteinExistence type="predicted"/>
<organism evidence="1 2">
    <name type="scientific">Goodea atripinnis</name>
    <dbReference type="NCBI Taxonomy" id="208336"/>
    <lineage>
        <taxon>Eukaryota</taxon>
        <taxon>Metazoa</taxon>
        <taxon>Chordata</taxon>
        <taxon>Craniata</taxon>
        <taxon>Vertebrata</taxon>
        <taxon>Euteleostomi</taxon>
        <taxon>Actinopterygii</taxon>
        <taxon>Neopterygii</taxon>
        <taxon>Teleostei</taxon>
        <taxon>Neoteleostei</taxon>
        <taxon>Acanthomorphata</taxon>
        <taxon>Ovalentaria</taxon>
        <taxon>Atherinomorphae</taxon>
        <taxon>Cyprinodontiformes</taxon>
        <taxon>Goodeidae</taxon>
        <taxon>Goodea</taxon>
    </lineage>
</organism>
<comment type="caution">
    <text evidence="1">The sequence shown here is derived from an EMBL/GenBank/DDBJ whole genome shotgun (WGS) entry which is preliminary data.</text>
</comment>
<protein>
    <submittedName>
        <fullName evidence="1">Uncharacterized protein</fullName>
    </submittedName>
</protein>
<reference evidence="1 2" key="1">
    <citation type="submission" date="2021-06" db="EMBL/GenBank/DDBJ databases">
        <authorList>
            <person name="Palmer J.M."/>
        </authorList>
    </citation>
    <scope>NUCLEOTIDE SEQUENCE [LARGE SCALE GENOMIC DNA]</scope>
    <source>
        <strain evidence="1 2">GA_2019</strain>
        <tissue evidence="1">Muscle</tissue>
    </source>
</reference>
<dbReference type="EMBL" id="JAHRIO010020348">
    <property type="protein sequence ID" value="MEQ2164489.1"/>
    <property type="molecule type" value="Genomic_DNA"/>
</dbReference>
<sequence length="126" mass="14781">MCHHFSVNLERLCYIILLPGHSSEQRNNDQTRCMCVFDREREREREREQEFPSSQPRLESLLTRLNRLRGTRSTQACCRAVIIAHINRQHVHVENVGLLCQSADVKQLAIFTSSIKQYKLYSPSRP</sequence>
<keyword evidence="2" id="KW-1185">Reference proteome</keyword>